<dbReference type="InterPro" id="IPR003691">
    <property type="entry name" value="FluC"/>
</dbReference>
<name>A0A410DWV0_9CLOT</name>
<sequence>MSYLLVGIGGTFGSIARYKLGNIVSTKNKSSFPLGTFIINITGAILLGIVSSLNVSNSIYLLLADGFLGAYTTFSTFMYEGFNLFKNKKELNGFVYILGSVILGVLGYTIGFFTIRARV</sequence>
<evidence type="ECO:0000256" key="6">
    <source>
        <dbReference type="ARBA" id="ARBA00022723"/>
    </source>
</evidence>
<evidence type="ECO:0000256" key="12">
    <source>
        <dbReference type="ARBA" id="ARBA00035120"/>
    </source>
</evidence>
<keyword evidence="6 15" id="KW-0479">Metal-binding</keyword>
<dbReference type="OrthoDB" id="9815830at2"/>
<evidence type="ECO:0000256" key="1">
    <source>
        <dbReference type="ARBA" id="ARBA00004651"/>
    </source>
</evidence>
<evidence type="ECO:0000256" key="3">
    <source>
        <dbReference type="ARBA" id="ARBA00022475"/>
    </source>
</evidence>
<dbReference type="GO" id="GO:0005886">
    <property type="term" value="C:plasma membrane"/>
    <property type="evidence" value="ECO:0007669"/>
    <property type="project" value="UniProtKB-SubCell"/>
</dbReference>
<keyword evidence="11 15" id="KW-0407">Ion channel</keyword>
<keyword evidence="3 15" id="KW-1003">Cell membrane</keyword>
<dbReference type="Proteomes" id="UP000286268">
    <property type="component" value="Chromosome"/>
</dbReference>
<evidence type="ECO:0000256" key="7">
    <source>
        <dbReference type="ARBA" id="ARBA00022989"/>
    </source>
</evidence>
<comment type="similarity">
    <text evidence="12 15">Belongs to the fluoride channel Fluc/FEX (TC 1.A.43) family.</text>
</comment>
<keyword evidence="7 15" id="KW-1133">Transmembrane helix</keyword>
<dbReference type="KEGG" id="cmah:C1I91_18345"/>
<evidence type="ECO:0000313" key="17">
    <source>
        <dbReference type="Proteomes" id="UP000286268"/>
    </source>
</evidence>
<keyword evidence="5 15" id="KW-0812">Transmembrane</keyword>
<keyword evidence="10 15" id="KW-0472">Membrane</keyword>
<evidence type="ECO:0000256" key="13">
    <source>
        <dbReference type="ARBA" id="ARBA00035585"/>
    </source>
</evidence>
<feature type="transmembrane region" description="Helical" evidence="15">
    <location>
        <begin position="32"/>
        <end position="53"/>
    </location>
</feature>
<dbReference type="GO" id="GO:0046872">
    <property type="term" value="F:metal ion binding"/>
    <property type="evidence" value="ECO:0007669"/>
    <property type="project" value="UniProtKB-KW"/>
</dbReference>
<keyword evidence="2 15" id="KW-0813">Transport</keyword>
<evidence type="ECO:0000256" key="5">
    <source>
        <dbReference type="ARBA" id="ARBA00022692"/>
    </source>
</evidence>
<evidence type="ECO:0000256" key="4">
    <source>
        <dbReference type="ARBA" id="ARBA00022519"/>
    </source>
</evidence>
<dbReference type="NCBIfam" id="TIGR00494">
    <property type="entry name" value="crcB"/>
    <property type="match status" value="1"/>
</dbReference>
<evidence type="ECO:0000256" key="11">
    <source>
        <dbReference type="ARBA" id="ARBA00023303"/>
    </source>
</evidence>
<dbReference type="AlphaFoldDB" id="A0A410DWV0"/>
<dbReference type="GO" id="GO:0062054">
    <property type="term" value="F:fluoride channel activity"/>
    <property type="evidence" value="ECO:0007669"/>
    <property type="project" value="UniProtKB-UniRule"/>
</dbReference>
<keyword evidence="9 15" id="KW-0406">Ion transport</keyword>
<evidence type="ECO:0000256" key="8">
    <source>
        <dbReference type="ARBA" id="ARBA00023053"/>
    </source>
</evidence>
<evidence type="ECO:0000256" key="9">
    <source>
        <dbReference type="ARBA" id="ARBA00023065"/>
    </source>
</evidence>
<dbReference type="EMBL" id="CP025746">
    <property type="protein sequence ID" value="QAA33448.1"/>
    <property type="molecule type" value="Genomic_DNA"/>
</dbReference>
<dbReference type="PANTHER" id="PTHR28259">
    <property type="entry name" value="FLUORIDE EXPORT PROTEIN 1-RELATED"/>
    <property type="match status" value="1"/>
</dbReference>
<feature type="transmembrane region" description="Helical" evidence="15">
    <location>
        <begin position="59"/>
        <end position="82"/>
    </location>
</feature>
<evidence type="ECO:0000256" key="15">
    <source>
        <dbReference type="HAMAP-Rule" id="MF_00454"/>
    </source>
</evidence>
<proteinExistence type="inferred from homology"/>
<dbReference type="HAMAP" id="MF_00454">
    <property type="entry name" value="FluC"/>
    <property type="match status" value="1"/>
</dbReference>
<evidence type="ECO:0000313" key="16">
    <source>
        <dbReference type="EMBL" id="QAA33448.1"/>
    </source>
</evidence>
<reference evidence="16 17" key="1">
    <citation type="submission" date="2018-01" db="EMBL/GenBank/DDBJ databases">
        <title>Genome Sequencing and Assembly of Anaerobacter polyendosporus strain CT4.</title>
        <authorList>
            <person name="Tachaapaikoon C."/>
            <person name="Sutheeworapong S."/>
            <person name="Jenjaroenpun P."/>
            <person name="Wongsurawat T."/>
            <person name="Nookeaw I."/>
            <person name="Cheawchanlertfa P."/>
            <person name="Kosugi A."/>
            <person name="Cheevadhanarak S."/>
            <person name="Ratanakhanokchai K."/>
        </authorList>
    </citation>
    <scope>NUCLEOTIDE SEQUENCE [LARGE SCALE GENOMIC DNA]</scope>
    <source>
        <strain evidence="16 17">CT4</strain>
    </source>
</reference>
<keyword evidence="17" id="KW-1185">Reference proteome</keyword>
<accession>A0A410DWV0</accession>
<dbReference type="PANTHER" id="PTHR28259:SF18">
    <property type="entry name" value="FLUORIDE-SPECIFIC ION CHANNEL FLUC"/>
    <property type="match status" value="1"/>
</dbReference>
<comment type="catalytic activity">
    <reaction evidence="13">
        <text>fluoride(in) = fluoride(out)</text>
        <dbReference type="Rhea" id="RHEA:76159"/>
        <dbReference type="ChEBI" id="CHEBI:17051"/>
    </reaction>
    <physiologicalReaction direction="left-to-right" evidence="13">
        <dbReference type="Rhea" id="RHEA:76160"/>
    </physiologicalReaction>
</comment>
<feature type="transmembrane region" description="Helical" evidence="15">
    <location>
        <begin position="94"/>
        <end position="115"/>
    </location>
</feature>
<organism evidence="16 17">
    <name type="scientific">Clostridium manihotivorum</name>
    <dbReference type="NCBI Taxonomy" id="2320868"/>
    <lineage>
        <taxon>Bacteria</taxon>
        <taxon>Bacillati</taxon>
        <taxon>Bacillota</taxon>
        <taxon>Clostridia</taxon>
        <taxon>Eubacteriales</taxon>
        <taxon>Clostridiaceae</taxon>
        <taxon>Clostridium</taxon>
    </lineage>
</organism>
<keyword evidence="8 15" id="KW-0915">Sodium</keyword>
<feature type="binding site" evidence="15">
    <location>
        <position position="69"/>
    </location>
    <ligand>
        <name>Na(+)</name>
        <dbReference type="ChEBI" id="CHEBI:29101"/>
        <note>structural</note>
    </ligand>
</feature>
<evidence type="ECO:0000256" key="2">
    <source>
        <dbReference type="ARBA" id="ARBA00022448"/>
    </source>
</evidence>
<comment type="subcellular location">
    <subcellularLocation>
        <location evidence="1 15">Cell membrane</location>
        <topology evidence="1 15">Multi-pass membrane protein</topology>
    </subcellularLocation>
</comment>
<keyword evidence="4" id="KW-0997">Cell inner membrane</keyword>
<dbReference type="NCBIfam" id="NF010828">
    <property type="entry name" value="PRK14232.1"/>
    <property type="match status" value="1"/>
</dbReference>
<gene>
    <name evidence="15" type="primary">fluC</name>
    <name evidence="15" type="synonym">crcB</name>
    <name evidence="16" type="ORF">C1I91_18345</name>
</gene>
<dbReference type="Pfam" id="PF02537">
    <property type="entry name" value="CRCB"/>
    <property type="match status" value="1"/>
</dbReference>
<dbReference type="GO" id="GO:0140114">
    <property type="term" value="P:cellular detoxification of fluoride"/>
    <property type="evidence" value="ECO:0007669"/>
    <property type="project" value="UniProtKB-UniRule"/>
</dbReference>
<protein>
    <recommendedName>
        <fullName evidence="15">Fluoride-specific ion channel FluC</fullName>
    </recommendedName>
</protein>
<comment type="function">
    <text evidence="14 15">Fluoride-specific ion channel. Important for reducing fluoride concentration in the cell, thus reducing its toxicity.</text>
</comment>
<comment type="activity regulation">
    <text evidence="15">Na(+) is not transported, but it plays an essential structural role and its presence is essential for fluoride channel function.</text>
</comment>
<evidence type="ECO:0000256" key="14">
    <source>
        <dbReference type="ARBA" id="ARBA00049940"/>
    </source>
</evidence>
<dbReference type="RefSeq" id="WP_128214171.1">
    <property type="nucleotide sequence ID" value="NZ_CP025746.1"/>
</dbReference>
<evidence type="ECO:0000256" key="10">
    <source>
        <dbReference type="ARBA" id="ARBA00023136"/>
    </source>
</evidence>
<feature type="binding site" evidence="15">
    <location>
        <position position="72"/>
    </location>
    <ligand>
        <name>Na(+)</name>
        <dbReference type="ChEBI" id="CHEBI:29101"/>
        <note>structural</note>
    </ligand>
</feature>